<evidence type="ECO:0000313" key="2">
    <source>
        <dbReference type="Proteomes" id="UP000054279"/>
    </source>
</evidence>
<dbReference type="AlphaFoldDB" id="A0A0C9UVF0"/>
<protein>
    <submittedName>
        <fullName evidence="1">Uncharacterized protein</fullName>
    </submittedName>
</protein>
<dbReference type="Proteomes" id="UP000054279">
    <property type="component" value="Unassembled WGS sequence"/>
</dbReference>
<reference evidence="1 2" key="1">
    <citation type="submission" date="2014-06" db="EMBL/GenBank/DDBJ databases">
        <title>Evolutionary Origins and Diversification of the Mycorrhizal Mutualists.</title>
        <authorList>
            <consortium name="DOE Joint Genome Institute"/>
            <consortium name="Mycorrhizal Genomics Consortium"/>
            <person name="Kohler A."/>
            <person name="Kuo A."/>
            <person name="Nagy L.G."/>
            <person name="Floudas D."/>
            <person name="Copeland A."/>
            <person name="Barry K.W."/>
            <person name="Cichocki N."/>
            <person name="Veneault-Fourrey C."/>
            <person name="LaButti K."/>
            <person name="Lindquist E.A."/>
            <person name="Lipzen A."/>
            <person name="Lundell T."/>
            <person name="Morin E."/>
            <person name="Murat C."/>
            <person name="Riley R."/>
            <person name="Ohm R."/>
            <person name="Sun H."/>
            <person name="Tunlid A."/>
            <person name="Henrissat B."/>
            <person name="Grigoriev I.V."/>
            <person name="Hibbett D.S."/>
            <person name="Martin F."/>
        </authorList>
    </citation>
    <scope>NUCLEOTIDE SEQUENCE [LARGE SCALE GENOMIC DNA]</scope>
    <source>
        <strain evidence="1 2">SS14</strain>
    </source>
</reference>
<sequence length="370" mass="40904">MEGNLVENAVEVTAHVISIACSFKSSIHFSALSSRYRSKFLSFFSSSHLTVVLRKFFIHDLESSPSLPSPWKVGHVTAVVVMVTIVVGSDNWCSGGIDGLRLLMRDARVHDWVVVVGLGGSMIAGSGGNCEKVSFISVMRHRYSALLVLPWSSSSLPSSNYSYDIFRSLNSTPISTVSLETYYALQEEYLQLKEQHHKVQNDLTILRIRSNLEQDRVKMQMKGRYLSVQDICNLNRDASPLYGSVLTQTLSTFFSPNGISKEELWSAIDICNCDCVFGKGYLYTFHCPACLDWPKSATHGSSPSPPSTSSILSVSSTSVVQGLLTPIDDISMTEIERKRDDEAAGNFPKGREFDIEHLWSHVIGKTPSGS</sequence>
<organism evidence="1 2">
    <name type="scientific">Sphaerobolus stellatus (strain SS14)</name>
    <dbReference type="NCBI Taxonomy" id="990650"/>
    <lineage>
        <taxon>Eukaryota</taxon>
        <taxon>Fungi</taxon>
        <taxon>Dikarya</taxon>
        <taxon>Basidiomycota</taxon>
        <taxon>Agaricomycotina</taxon>
        <taxon>Agaricomycetes</taxon>
        <taxon>Phallomycetidae</taxon>
        <taxon>Geastrales</taxon>
        <taxon>Sphaerobolaceae</taxon>
        <taxon>Sphaerobolus</taxon>
    </lineage>
</organism>
<keyword evidence="2" id="KW-1185">Reference proteome</keyword>
<gene>
    <name evidence="1" type="ORF">M422DRAFT_269436</name>
</gene>
<dbReference type="HOGENOM" id="CLU_748359_0_0_1"/>
<proteinExistence type="predicted"/>
<evidence type="ECO:0000313" key="1">
    <source>
        <dbReference type="EMBL" id="KIJ29170.1"/>
    </source>
</evidence>
<dbReference type="EMBL" id="KN837288">
    <property type="protein sequence ID" value="KIJ29170.1"/>
    <property type="molecule type" value="Genomic_DNA"/>
</dbReference>
<accession>A0A0C9UVF0</accession>
<name>A0A0C9UVF0_SPHS4</name>